<reference evidence="2 3" key="1">
    <citation type="journal article" date="2014" name="BMC Genomics">
        <title>Genome sequencing of four Aureobasidium pullulans varieties: biotechnological potential, stress tolerance, and description of new species.</title>
        <authorList>
            <person name="Gostin Ar C."/>
            <person name="Ohm R.A."/>
            <person name="Kogej T."/>
            <person name="Sonjak S."/>
            <person name="Turk M."/>
            <person name="Zajc J."/>
            <person name="Zalar P."/>
            <person name="Grube M."/>
            <person name="Sun H."/>
            <person name="Han J."/>
            <person name="Sharma A."/>
            <person name="Chiniquy J."/>
            <person name="Ngan C.Y."/>
            <person name="Lipzen A."/>
            <person name="Barry K."/>
            <person name="Grigoriev I.V."/>
            <person name="Gunde-Cimerman N."/>
        </authorList>
    </citation>
    <scope>NUCLEOTIDE SEQUENCE [LARGE SCALE GENOMIC DNA]</scope>
    <source>
        <strain evidence="2 3">CBS 110374</strain>
    </source>
</reference>
<feature type="compositionally biased region" description="Basic residues" evidence="1">
    <location>
        <begin position="117"/>
        <end position="128"/>
    </location>
</feature>
<organism evidence="2 3">
    <name type="scientific">Aureobasidium melanogenum (strain CBS 110374)</name>
    <name type="common">Aureobasidium pullulans var. melanogenum</name>
    <dbReference type="NCBI Taxonomy" id="1043003"/>
    <lineage>
        <taxon>Eukaryota</taxon>
        <taxon>Fungi</taxon>
        <taxon>Dikarya</taxon>
        <taxon>Ascomycota</taxon>
        <taxon>Pezizomycotina</taxon>
        <taxon>Dothideomycetes</taxon>
        <taxon>Dothideomycetidae</taxon>
        <taxon>Dothideales</taxon>
        <taxon>Saccotheciaceae</taxon>
        <taxon>Aureobasidium</taxon>
    </lineage>
</organism>
<gene>
    <name evidence="2" type="ORF">M437DRAFT_84784</name>
</gene>
<dbReference type="AlphaFoldDB" id="A0A074VT68"/>
<feature type="region of interest" description="Disordered" evidence="1">
    <location>
        <begin position="112"/>
        <end position="140"/>
    </location>
</feature>
<dbReference type="EMBL" id="KL584834">
    <property type="protein sequence ID" value="KEQ62444.1"/>
    <property type="molecule type" value="Genomic_DNA"/>
</dbReference>
<dbReference type="HOGENOM" id="CLU_534162_0_0_1"/>
<evidence type="ECO:0000313" key="3">
    <source>
        <dbReference type="Proteomes" id="UP000030672"/>
    </source>
</evidence>
<dbReference type="Proteomes" id="UP000030672">
    <property type="component" value="Unassembled WGS sequence"/>
</dbReference>
<dbReference type="RefSeq" id="XP_040879467.1">
    <property type="nucleotide sequence ID" value="XM_041028165.1"/>
</dbReference>
<sequence>MPPTTRSFTKQATAVDLRDIISWTSAVTGEAVFYERFHDYDEEGEVLFVQLRMNEQKELVPWTDGEEDEDQDLEMADNDSVEKGEFDPDFVPEADRAADEDHVGVQKLAQEAQMAPKQRRLPARRRQTSKVNKTTTLPADSLPGLPLPAALDAGMIVDMTDLVQHESVLDFIVSPSSEAVLQSTSQKSLSSMLRNFRVDDLSEVNGARAHAREKEAYDSVRPSKVINGRRVLDPRPVIFRPSNPALHERFPRGSDWKIAVPILEWLRTIDNRVATGYEGLRITDLWVEQMSLINALSKHSIFSIIPNYLITRPCRIVATIMQVCAAVSLQKGRNPPSPITEEEFDAGTFARPYQIVVVPDDDIDPLIYMDAYTVAFDTGVKLSTPAINITYPGDEYQYLANADAVLVTIERLKKLVGTRAINLSCVTRIIVDEPLYINKATWHSLGMLLRHPQMNSQVGIVFSGRAASLDEDVVKKIREFTTHHLPYWHEHDTESRALAQAEWDEYEATI</sequence>
<dbReference type="GeneID" id="63921538"/>
<proteinExistence type="predicted"/>
<keyword evidence="3" id="KW-1185">Reference proteome</keyword>
<evidence type="ECO:0000313" key="2">
    <source>
        <dbReference type="EMBL" id="KEQ62444.1"/>
    </source>
</evidence>
<evidence type="ECO:0000256" key="1">
    <source>
        <dbReference type="SAM" id="MobiDB-lite"/>
    </source>
</evidence>
<protein>
    <submittedName>
        <fullName evidence="2">Uncharacterized protein</fullName>
    </submittedName>
</protein>
<name>A0A074VT68_AURM1</name>
<accession>A0A074VT68</accession>